<reference evidence="15" key="1">
    <citation type="submission" date="2020-09" db="EMBL/GenBank/DDBJ databases">
        <authorList>
            <person name="Yoon J.-W."/>
        </authorList>
    </citation>
    <scope>NUCLEOTIDE SEQUENCE</scope>
    <source>
        <strain evidence="15">KMU-158</strain>
    </source>
</reference>
<dbReference type="InterPro" id="IPR039426">
    <property type="entry name" value="TonB-dep_rcpt-like"/>
</dbReference>
<protein>
    <submittedName>
        <fullName evidence="15">TonB-dependent receptor</fullName>
    </submittedName>
</protein>
<dbReference type="GO" id="GO:0009279">
    <property type="term" value="C:cell outer membrane"/>
    <property type="evidence" value="ECO:0007669"/>
    <property type="project" value="UniProtKB-SubCell"/>
</dbReference>
<comment type="caution">
    <text evidence="15">The sequence shown here is derived from an EMBL/GenBank/DDBJ whole genome shotgun (WGS) entry which is preliminary data.</text>
</comment>
<gene>
    <name evidence="15" type="ORF">IB286_07195</name>
</gene>
<dbReference type="InterPro" id="IPR012910">
    <property type="entry name" value="Plug_dom"/>
</dbReference>
<dbReference type="Gene3D" id="2.40.170.20">
    <property type="entry name" value="TonB-dependent receptor, beta-barrel domain"/>
    <property type="match status" value="1"/>
</dbReference>
<keyword evidence="2 11" id="KW-0813">Transport</keyword>
<dbReference type="AlphaFoldDB" id="A0A927C045"/>
<dbReference type="PANTHER" id="PTHR32552:SF81">
    <property type="entry name" value="TONB-DEPENDENT OUTER MEMBRANE RECEPTOR"/>
    <property type="match status" value="1"/>
</dbReference>
<dbReference type="PANTHER" id="PTHR32552">
    <property type="entry name" value="FERRICHROME IRON RECEPTOR-RELATED"/>
    <property type="match status" value="1"/>
</dbReference>
<proteinExistence type="inferred from homology"/>
<comment type="similarity">
    <text evidence="11 12">Belongs to the TonB-dependent receptor family.</text>
</comment>
<keyword evidence="16" id="KW-1185">Reference proteome</keyword>
<organism evidence="15 16">
    <name type="scientific">Spongiibacter pelagi</name>
    <dbReference type="NCBI Taxonomy" id="2760804"/>
    <lineage>
        <taxon>Bacteria</taxon>
        <taxon>Pseudomonadati</taxon>
        <taxon>Pseudomonadota</taxon>
        <taxon>Gammaproteobacteria</taxon>
        <taxon>Cellvibrionales</taxon>
        <taxon>Spongiibacteraceae</taxon>
        <taxon>Spongiibacter</taxon>
    </lineage>
</organism>
<dbReference type="PROSITE" id="PS52016">
    <property type="entry name" value="TONB_DEPENDENT_REC_3"/>
    <property type="match status" value="1"/>
</dbReference>
<evidence type="ECO:0000256" key="7">
    <source>
        <dbReference type="ARBA" id="ARBA00023065"/>
    </source>
</evidence>
<evidence type="ECO:0000256" key="6">
    <source>
        <dbReference type="ARBA" id="ARBA00023004"/>
    </source>
</evidence>
<dbReference type="Proteomes" id="UP000610558">
    <property type="component" value="Unassembled WGS sequence"/>
</dbReference>
<keyword evidence="15" id="KW-0675">Receptor</keyword>
<evidence type="ECO:0000256" key="8">
    <source>
        <dbReference type="ARBA" id="ARBA00023077"/>
    </source>
</evidence>
<keyword evidence="4" id="KW-0410">Iron transport</keyword>
<evidence type="ECO:0000259" key="14">
    <source>
        <dbReference type="Pfam" id="PF07715"/>
    </source>
</evidence>
<evidence type="ECO:0000256" key="11">
    <source>
        <dbReference type="PROSITE-ProRule" id="PRU01360"/>
    </source>
</evidence>
<dbReference type="EMBL" id="JACXLD010000003">
    <property type="protein sequence ID" value="MBD2858794.1"/>
    <property type="molecule type" value="Genomic_DNA"/>
</dbReference>
<dbReference type="Pfam" id="PF00593">
    <property type="entry name" value="TonB_dep_Rec_b-barrel"/>
    <property type="match status" value="1"/>
</dbReference>
<evidence type="ECO:0000256" key="3">
    <source>
        <dbReference type="ARBA" id="ARBA00022452"/>
    </source>
</evidence>
<evidence type="ECO:0000256" key="12">
    <source>
        <dbReference type="RuleBase" id="RU003357"/>
    </source>
</evidence>
<evidence type="ECO:0000256" key="5">
    <source>
        <dbReference type="ARBA" id="ARBA00022692"/>
    </source>
</evidence>
<name>A0A927C045_9GAMM</name>
<keyword evidence="9 11" id="KW-0472">Membrane</keyword>
<feature type="domain" description="TonB-dependent receptor-like beta-barrel" evidence="13">
    <location>
        <begin position="274"/>
        <end position="777"/>
    </location>
</feature>
<evidence type="ECO:0000313" key="15">
    <source>
        <dbReference type="EMBL" id="MBD2858794.1"/>
    </source>
</evidence>
<keyword evidence="7" id="KW-0406">Ion transport</keyword>
<evidence type="ECO:0000256" key="1">
    <source>
        <dbReference type="ARBA" id="ARBA00004571"/>
    </source>
</evidence>
<evidence type="ECO:0000259" key="13">
    <source>
        <dbReference type="Pfam" id="PF00593"/>
    </source>
</evidence>
<keyword evidence="10 11" id="KW-0998">Cell outer membrane</keyword>
<keyword evidence="5 11" id="KW-0812">Transmembrane</keyword>
<dbReference type="GO" id="GO:0006826">
    <property type="term" value="P:iron ion transport"/>
    <property type="evidence" value="ECO:0007669"/>
    <property type="project" value="UniProtKB-KW"/>
</dbReference>
<evidence type="ECO:0000313" key="16">
    <source>
        <dbReference type="Proteomes" id="UP000610558"/>
    </source>
</evidence>
<accession>A0A927C045</accession>
<dbReference type="Pfam" id="PF07715">
    <property type="entry name" value="Plug"/>
    <property type="match status" value="1"/>
</dbReference>
<evidence type="ECO:0000256" key="4">
    <source>
        <dbReference type="ARBA" id="ARBA00022496"/>
    </source>
</evidence>
<dbReference type="InterPro" id="IPR036942">
    <property type="entry name" value="Beta-barrel_TonB_sf"/>
</dbReference>
<feature type="domain" description="TonB-dependent receptor plug" evidence="14">
    <location>
        <begin position="27"/>
        <end position="133"/>
    </location>
</feature>
<dbReference type="InterPro" id="IPR000531">
    <property type="entry name" value="Beta-barrel_TonB"/>
</dbReference>
<keyword evidence="8 12" id="KW-0798">TonB box</keyword>
<dbReference type="SUPFAM" id="SSF56935">
    <property type="entry name" value="Porins"/>
    <property type="match status" value="1"/>
</dbReference>
<evidence type="ECO:0000256" key="2">
    <source>
        <dbReference type="ARBA" id="ARBA00022448"/>
    </source>
</evidence>
<keyword evidence="6" id="KW-0408">Iron</keyword>
<comment type="subcellular location">
    <subcellularLocation>
        <location evidence="1 11">Cell outer membrane</location>
        <topology evidence="1 11">Multi-pass membrane protein</topology>
    </subcellularLocation>
</comment>
<keyword evidence="3 11" id="KW-1134">Transmembrane beta strand</keyword>
<evidence type="ECO:0000256" key="9">
    <source>
        <dbReference type="ARBA" id="ARBA00023136"/>
    </source>
</evidence>
<evidence type="ECO:0000256" key="10">
    <source>
        <dbReference type="ARBA" id="ARBA00023237"/>
    </source>
</evidence>
<sequence length="815" mass="89251">MGLASSALAAPVLEEVLVTATKRAESLQDVPISMIAMSGESIREMGVTRAEDFAADMPAVTMAQNPIGNFVFIRGIGTPGANQGIEQSVSIFHDGIYMGRHQLTRAPFMDLARVEVLRGPQSILFGKNTIGGAISVITADPTEEFESSITAMAGSYGEKEISAIVSGPLSDTLSGRLAVRGYQMDGYIKNVMTNEDGPERDDKTLRGKLRWDAAEDLTITAKLEHSKFDSTQQSTQLADINPYNAGAQATYDLNKALVAAATGGDGSERYDDERAVDNDGGALLFQLQPAFIGSLGFPDKEEGSTNTMDLATLIFQWSLGEHELTATTGYAHYDYRDICDCDFSALPLIQVDATEDYDQYSQEIRIASPVGQQLEYIVGAYYHSSDLVYRSGEAFGSTLAFQQLGLADPRELANLTRDYGMDQKQEMWAVFGSATWSFTDATRLTAGLRYFSEDKEVDHFLNKRMTGGWVYRAGQTVGSTAADYDAFLTSPTGSTLASNGFTYAQITEEVYDGLLGTYEHDIRDRKRDESDVNYQLTLEHDLSADTMIFATASSGTKGGGFDARFLRSDTSPFFEYEEEKAQNFEVGIKTYLFDNSMTLNATAFMVTVEDYQVSIFDGATAFFVQNAAEIEAKGLEVDLNWAATEKLRVGFAGSYLDNTYKDFPNAPCWATPASPASAVRGDCVNPGTTTAYRDASGDTNVFSPELAFNLNLNYTQPVGNSLMARFIFNANYSDEQYVSADLDPIYGYQKSFTKYDARISLGDVNEKWEVALIGKNLGDELTSTGNANDQPLVNGNGFKQTDRLRSFALQGTYRF</sequence>